<dbReference type="NCBIfam" id="NF038263">
    <property type="entry name" value="prot_phos_SiaA"/>
    <property type="match status" value="1"/>
</dbReference>
<evidence type="ECO:0000313" key="4">
    <source>
        <dbReference type="EMBL" id="KZE24997.1"/>
    </source>
</evidence>
<dbReference type="InterPro" id="IPR003660">
    <property type="entry name" value="HAMP_dom"/>
</dbReference>
<feature type="transmembrane region" description="Helical" evidence="2">
    <location>
        <begin position="306"/>
        <end position="329"/>
    </location>
</feature>
<protein>
    <recommendedName>
        <fullName evidence="3">HAMP domain-containing protein</fullName>
    </recommendedName>
</protein>
<dbReference type="PANTHER" id="PTHR43156">
    <property type="entry name" value="STAGE II SPORULATION PROTEIN E-RELATED"/>
    <property type="match status" value="1"/>
</dbReference>
<keyword evidence="2" id="KW-0812">Transmembrane</keyword>
<evidence type="ECO:0000313" key="5">
    <source>
        <dbReference type="Proteomes" id="UP000076625"/>
    </source>
</evidence>
<gene>
    <name evidence="4" type="ORF">AVW16_03985</name>
</gene>
<evidence type="ECO:0000256" key="2">
    <source>
        <dbReference type="SAM" id="Phobius"/>
    </source>
</evidence>
<dbReference type="STRING" id="1452487.AVW16_03985"/>
<sequence>MSLRFRAMLVLAALCALLLAVAVWLGGAAVDTIRRNDAAALAREHALFQRQKLLTLIERELALAQRFAQLQTTRAWLAAEADPVARTRFAAEAEGFRRAFADRAYFVAVDASGHYYFADDRTSAAQPRYTLSRGKRDDGWYYATLATVRDAALNVNRDATLGQTKVWFNVVVRDDAGRPLGLVGSGLDLTRFLNEFVAAGRVGVGNLIVDGRRAIQAHPDPKQIEYASFAKARSDKTLDRLLAEPAERAALAAAMARLKAGAPVATLPLTLSGAPREVGVAYLPSLDWYVLSAVDPVAARVLDEAFFGRLAMVGLAVLALFALAASFGLDRLVLRPLGRLSRSVEKMAAGDYQIELASARRDELGALTRAFAAMAAEVRRHTGALETRVAERTRELAETNARLAGAQRSIEESLRYAAMIQSAMLPTAPLAEAFGDAHYLMWLPRDTVGGDACLYRADETGRLIGLIDCAGHGVPGAFMTLVARAAFDLAVAELGLADPAALLARIDAILRAEFARAPSRLATSVDAAFCYLPADGSPMLFAGAHLSLFVAAGGRCVEYPGSPHGLAERRTDAHRNLAVELAPDAVCTLATDGFFDQAGGDKGFGFGRQRFIALLAELAPRPLAEQRAALLAALDAHRGDAPLRDDITVLGFRHALPPTH</sequence>
<dbReference type="GO" id="GO:0016791">
    <property type="term" value="F:phosphatase activity"/>
    <property type="evidence" value="ECO:0007669"/>
    <property type="project" value="TreeGrafter"/>
</dbReference>
<dbReference type="InterPro" id="IPR036457">
    <property type="entry name" value="PPM-type-like_dom_sf"/>
</dbReference>
<accession>A0A163B8I8</accession>
<dbReference type="SUPFAM" id="SSF158472">
    <property type="entry name" value="HAMP domain-like"/>
    <property type="match status" value="1"/>
</dbReference>
<comment type="caution">
    <text evidence="4">The sequence shown here is derived from an EMBL/GenBank/DDBJ whole genome shotgun (WGS) entry which is preliminary data.</text>
</comment>
<keyword evidence="2" id="KW-0472">Membrane</keyword>
<proteinExistence type="predicted"/>
<dbReference type="CDD" id="cd06225">
    <property type="entry name" value="HAMP"/>
    <property type="match status" value="1"/>
</dbReference>
<dbReference type="PROSITE" id="PS50885">
    <property type="entry name" value="HAMP"/>
    <property type="match status" value="1"/>
</dbReference>
<keyword evidence="5" id="KW-1185">Reference proteome</keyword>
<dbReference type="SMART" id="SM00304">
    <property type="entry name" value="HAMP"/>
    <property type="match status" value="1"/>
</dbReference>
<dbReference type="PANTHER" id="PTHR43156:SF9">
    <property type="entry name" value="HAMP DOMAIN-CONTAINING PROTEIN"/>
    <property type="match status" value="1"/>
</dbReference>
<dbReference type="AlphaFoldDB" id="A0A163B8I8"/>
<dbReference type="GO" id="GO:0016020">
    <property type="term" value="C:membrane"/>
    <property type="evidence" value="ECO:0007669"/>
    <property type="project" value="InterPro"/>
</dbReference>
<reference evidence="5" key="1">
    <citation type="submission" date="2016-01" db="EMBL/GenBank/DDBJ databases">
        <title>Draft genome of Chromobacterium sp. F49.</title>
        <authorList>
            <person name="Hong K.W."/>
        </authorList>
    </citation>
    <scope>NUCLEOTIDE SEQUENCE [LARGE SCALE GENOMIC DNA]</scope>
    <source>
        <strain evidence="5">CN10</strain>
    </source>
</reference>
<dbReference type="InterPro" id="IPR001932">
    <property type="entry name" value="PPM-type_phosphatase-like_dom"/>
</dbReference>
<feature type="domain" description="HAMP" evidence="3">
    <location>
        <begin position="331"/>
        <end position="383"/>
    </location>
</feature>
<dbReference type="SMART" id="SM00331">
    <property type="entry name" value="PP2C_SIG"/>
    <property type="match status" value="1"/>
</dbReference>
<dbReference type="Gene3D" id="6.10.340.10">
    <property type="match status" value="1"/>
</dbReference>
<dbReference type="EMBL" id="LQQU01000060">
    <property type="protein sequence ID" value="KZE24997.1"/>
    <property type="molecule type" value="Genomic_DNA"/>
</dbReference>
<dbReference type="Pfam" id="PF00672">
    <property type="entry name" value="HAMP"/>
    <property type="match status" value="1"/>
</dbReference>
<evidence type="ECO:0000259" key="3">
    <source>
        <dbReference type="PROSITE" id="PS50885"/>
    </source>
</evidence>
<dbReference type="Gene3D" id="3.60.40.10">
    <property type="entry name" value="PPM-type phosphatase domain"/>
    <property type="match status" value="1"/>
</dbReference>
<dbReference type="InterPro" id="IPR052016">
    <property type="entry name" value="Bact_Sigma-Reg"/>
</dbReference>
<dbReference type="GO" id="GO:0007165">
    <property type="term" value="P:signal transduction"/>
    <property type="evidence" value="ECO:0007669"/>
    <property type="project" value="InterPro"/>
</dbReference>
<dbReference type="Pfam" id="PF07228">
    <property type="entry name" value="SpoIIE"/>
    <property type="match status" value="1"/>
</dbReference>
<dbReference type="OrthoDB" id="5496380at2"/>
<keyword evidence="1" id="KW-0378">Hydrolase</keyword>
<keyword evidence="2" id="KW-1133">Transmembrane helix</keyword>
<organism evidence="4 5">
    <name type="scientific">Crenobacter luteus</name>
    <dbReference type="NCBI Taxonomy" id="1452487"/>
    <lineage>
        <taxon>Bacteria</taxon>
        <taxon>Pseudomonadati</taxon>
        <taxon>Pseudomonadota</taxon>
        <taxon>Betaproteobacteria</taxon>
        <taxon>Neisseriales</taxon>
        <taxon>Neisseriaceae</taxon>
        <taxon>Crenobacter</taxon>
    </lineage>
</organism>
<dbReference type="Proteomes" id="UP000076625">
    <property type="component" value="Unassembled WGS sequence"/>
</dbReference>
<evidence type="ECO:0000256" key="1">
    <source>
        <dbReference type="ARBA" id="ARBA00022801"/>
    </source>
</evidence>
<name>A0A163B8I8_9NEIS</name>